<sequence>MVDARSRRLEMSRRYAIKAFGSSAVAALSLTLGAPILAAPIFRTYPFQLGVASGEPAPDGFVIWTRLAPDPLAVGHGMPAAAVEVAWIVARDQRMRDVVARGTAFARPELGHAVHVEVGDLEPDRPYWYRFVAGRERSAIGRARTTPAIGQPLDRLRFAVAGCQNYEEGYYTAHRFMAQEDPDFVYCYGDYVYEYRENRFRNWSSGPSEVVRQHVGDEIYTLDDYRRRYAQYKMDVDLQAAHAAAPWFMTWDDHEIDNNWASAADQDDTPQAIFNLRRQMAVQAYYEHMPFRPSALPVGPAMQLYRQAQYGNLLDFNLLDTRQYRTDQPCEDEWGKPCGEINLENAQMLGRQQERWLFDKLGSSKSRWQVLAQQVMMMDLDRMPGAEQTENLDSWAGYRVPRGRVLEQVSRLGLNSVVVLTGDEHQNYAGELHLDGKRPGPKPIATEFVATSISSGGDGEDQRESTKAIQNENSSLKWHNSQRGYVICDVTADQWTTEFKTVDRVTERGGQLRTRKRMAVEHGSPDSLGDA</sequence>
<dbReference type="EMBL" id="BAAAEM010000002">
    <property type="protein sequence ID" value="GAA0477689.1"/>
    <property type="molecule type" value="Genomic_DNA"/>
</dbReference>
<dbReference type="PANTHER" id="PTHR43606">
    <property type="entry name" value="PHOSPHATASE, PUTATIVE (AFU_ORTHOLOGUE AFUA_6G08710)-RELATED"/>
    <property type="match status" value="1"/>
</dbReference>
<name>A0ABP3KEB0_9SPHN</name>
<keyword evidence="4" id="KW-1185">Reference proteome</keyword>
<proteinExistence type="predicted"/>
<reference evidence="4" key="1">
    <citation type="journal article" date="2019" name="Int. J. Syst. Evol. Microbiol.">
        <title>The Global Catalogue of Microorganisms (GCM) 10K type strain sequencing project: providing services to taxonomists for standard genome sequencing and annotation.</title>
        <authorList>
            <consortium name="The Broad Institute Genomics Platform"/>
            <consortium name="The Broad Institute Genome Sequencing Center for Infectious Disease"/>
            <person name="Wu L."/>
            <person name="Ma J."/>
        </authorList>
    </citation>
    <scope>NUCLEOTIDE SEQUENCE [LARGE SCALE GENOMIC DNA]</scope>
    <source>
        <strain evidence="4">JCM 14162</strain>
    </source>
</reference>
<evidence type="ECO:0000313" key="3">
    <source>
        <dbReference type="EMBL" id="GAA0477689.1"/>
    </source>
</evidence>
<dbReference type="InterPro" id="IPR018946">
    <property type="entry name" value="PhoD-like_MPP"/>
</dbReference>
<evidence type="ECO:0000259" key="1">
    <source>
        <dbReference type="Pfam" id="PF09423"/>
    </source>
</evidence>
<dbReference type="InterPro" id="IPR029052">
    <property type="entry name" value="Metallo-depent_PP-like"/>
</dbReference>
<dbReference type="PANTHER" id="PTHR43606:SF2">
    <property type="entry name" value="ALKALINE PHOSPHATASE FAMILY PROTEIN (AFU_ORTHOLOGUE AFUA_5G03860)"/>
    <property type="match status" value="1"/>
</dbReference>
<dbReference type="RefSeq" id="WP_229954725.1">
    <property type="nucleotide sequence ID" value="NZ_BAAAEM010000002.1"/>
</dbReference>
<dbReference type="InterPro" id="IPR032093">
    <property type="entry name" value="PhoD_N"/>
</dbReference>
<dbReference type="CDD" id="cd07389">
    <property type="entry name" value="MPP_PhoD"/>
    <property type="match status" value="1"/>
</dbReference>
<dbReference type="InterPro" id="IPR052900">
    <property type="entry name" value="Phospholipid_Metab_Enz"/>
</dbReference>
<feature type="domain" description="PhoD-like phosphatase metallophosphatase" evidence="1">
    <location>
        <begin position="158"/>
        <end position="499"/>
    </location>
</feature>
<dbReference type="Pfam" id="PF16655">
    <property type="entry name" value="PhoD_N"/>
    <property type="match status" value="1"/>
</dbReference>
<protein>
    <submittedName>
        <fullName evidence="3">Alkaline phosphatase</fullName>
    </submittedName>
</protein>
<evidence type="ECO:0000313" key="4">
    <source>
        <dbReference type="Proteomes" id="UP001500713"/>
    </source>
</evidence>
<dbReference type="SUPFAM" id="SSF56300">
    <property type="entry name" value="Metallo-dependent phosphatases"/>
    <property type="match status" value="1"/>
</dbReference>
<organism evidence="3 4">
    <name type="scientific">Parasphingorhabdus litoris</name>
    <dbReference type="NCBI Taxonomy" id="394733"/>
    <lineage>
        <taxon>Bacteria</taxon>
        <taxon>Pseudomonadati</taxon>
        <taxon>Pseudomonadota</taxon>
        <taxon>Alphaproteobacteria</taxon>
        <taxon>Sphingomonadales</taxon>
        <taxon>Sphingomonadaceae</taxon>
        <taxon>Parasphingorhabdus</taxon>
    </lineage>
</organism>
<dbReference type="Proteomes" id="UP001500713">
    <property type="component" value="Unassembled WGS sequence"/>
</dbReference>
<feature type="domain" description="Phospholipase D N-terminal" evidence="2">
    <location>
        <begin position="49"/>
        <end position="145"/>
    </location>
</feature>
<dbReference type="Gene3D" id="3.60.21.70">
    <property type="entry name" value="PhoD-like phosphatase"/>
    <property type="match status" value="1"/>
</dbReference>
<dbReference type="Gene3D" id="2.60.40.380">
    <property type="entry name" value="Purple acid phosphatase-like, N-terminal"/>
    <property type="match status" value="1"/>
</dbReference>
<dbReference type="InterPro" id="IPR038607">
    <property type="entry name" value="PhoD-like_sf"/>
</dbReference>
<accession>A0ABP3KEB0</accession>
<dbReference type="Pfam" id="PF09423">
    <property type="entry name" value="PhoD"/>
    <property type="match status" value="1"/>
</dbReference>
<comment type="caution">
    <text evidence="3">The sequence shown here is derived from an EMBL/GenBank/DDBJ whole genome shotgun (WGS) entry which is preliminary data.</text>
</comment>
<gene>
    <name evidence="3" type="ORF">GCM10009096_19480</name>
</gene>
<evidence type="ECO:0000259" key="2">
    <source>
        <dbReference type="Pfam" id="PF16655"/>
    </source>
</evidence>